<keyword evidence="4" id="KW-1185">Reference proteome</keyword>
<organism evidence="3 4">
    <name type="scientific">Luteolibacter flavescens</name>
    <dbReference type="NCBI Taxonomy" id="1859460"/>
    <lineage>
        <taxon>Bacteria</taxon>
        <taxon>Pseudomonadati</taxon>
        <taxon>Verrucomicrobiota</taxon>
        <taxon>Verrucomicrobiia</taxon>
        <taxon>Verrucomicrobiales</taxon>
        <taxon>Verrucomicrobiaceae</taxon>
        <taxon>Luteolibacter</taxon>
    </lineage>
</organism>
<evidence type="ECO:0000259" key="1">
    <source>
        <dbReference type="Pfam" id="PF07726"/>
    </source>
</evidence>
<feature type="domain" description="ChlI/MoxR AAA lid" evidence="2">
    <location>
        <begin position="264"/>
        <end position="328"/>
    </location>
</feature>
<accession>A0ABT3FSN3</accession>
<dbReference type="InterPro" id="IPR050764">
    <property type="entry name" value="CbbQ/NirQ/NorQ/GpvN"/>
</dbReference>
<name>A0ABT3FSN3_9BACT</name>
<dbReference type="CDD" id="cd00009">
    <property type="entry name" value="AAA"/>
    <property type="match status" value="1"/>
</dbReference>
<dbReference type="PANTHER" id="PTHR42759:SF1">
    <property type="entry name" value="MAGNESIUM-CHELATASE SUBUNIT CHLD"/>
    <property type="match status" value="1"/>
</dbReference>
<evidence type="ECO:0000313" key="4">
    <source>
        <dbReference type="Proteomes" id="UP001207930"/>
    </source>
</evidence>
<dbReference type="PANTHER" id="PTHR42759">
    <property type="entry name" value="MOXR FAMILY PROTEIN"/>
    <property type="match status" value="1"/>
</dbReference>
<evidence type="ECO:0000313" key="3">
    <source>
        <dbReference type="EMBL" id="MCW1886319.1"/>
    </source>
</evidence>
<reference evidence="3 4" key="1">
    <citation type="submission" date="2022-10" db="EMBL/GenBank/DDBJ databases">
        <title>Luteolibacter flavescens strain MCCC 1K03193, whole genome shotgun sequencing project.</title>
        <authorList>
            <person name="Zhao G."/>
            <person name="Shen L."/>
        </authorList>
    </citation>
    <scope>NUCLEOTIDE SEQUENCE [LARGE SCALE GENOMIC DNA]</scope>
    <source>
        <strain evidence="3 4">MCCC 1K03193</strain>
    </source>
</reference>
<proteinExistence type="predicted"/>
<evidence type="ECO:0000259" key="2">
    <source>
        <dbReference type="Pfam" id="PF17863"/>
    </source>
</evidence>
<dbReference type="PIRSF" id="PIRSF002849">
    <property type="entry name" value="AAA_ATPase_chaperone_MoxR_prd"/>
    <property type="match status" value="1"/>
</dbReference>
<dbReference type="SUPFAM" id="SSF52540">
    <property type="entry name" value="P-loop containing nucleoside triphosphate hydrolases"/>
    <property type="match status" value="1"/>
</dbReference>
<gene>
    <name evidence="3" type="ORF">OKA04_16395</name>
</gene>
<dbReference type="EMBL" id="JAPDDS010000009">
    <property type="protein sequence ID" value="MCW1886319.1"/>
    <property type="molecule type" value="Genomic_DNA"/>
</dbReference>
<dbReference type="InterPro" id="IPR011703">
    <property type="entry name" value="ATPase_AAA-3"/>
</dbReference>
<dbReference type="InterPro" id="IPR027417">
    <property type="entry name" value="P-loop_NTPase"/>
</dbReference>
<protein>
    <submittedName>
        <fullName evidence="3">MoxR family ATPase</fullName>
    </submittedName>
</protein>
<sequence>MIASAPTESAAGEELAQFMTTSVERLRAELAKAIIGQKSVVEDVLLALFCGEHALLTGVPGLAKTLLVRSLAESVHLSFNRIQFTPDLMPTDITGTDIIQEDLSSGRREKLFLKGPVFCNLLLADEINRTPPRTQAAMLQTMQERQVTVGGVTYELQRPFHVFATQNPIEQEGTYPLPEAAADRFMLSIEIGYPTVEEEMQVVTETTGVRQAALNPVISGEELLRIQKGVRAMPVSQDVVNYAVRLVAATRSGTPNCPKSMEDLLRWGAGPRASQYLILAAKGRAAMLGRPCADFDGVRSVARQVLGHRILPSFKARTQGITSADLVTRLLESVGEKA</sequence>
<dbReference type="Pfam" id="PF17863">
    <property type="entry name" value="AAA_lid_2"/>
    <property type="match status" value="1"/>
</dbReference>
<comment type="caution">
    <text evidence="3">The sequence shown here is derived from an EMBL/GenBank/DDBJ whole genome shotgun (WGS) entry which is preliminary data.</text>
</comment>
<dbReference type="Pfam" id="PF07726">
    <property type="entry name" value="AAA_3"/>
    <property type="match status" value="1"/>
</dbReference>
<dbReference type="RefSeq" id="WP_264502275.1">
    <property type="nucleotide sequence ID" value="NZ_JAPDDS010000009.1"/>
</dbReference>
<dbReference type="Gene3D" id="1.10.8.80">
    <property type="entry name" value="Magnesium chelatase subunit I, C-Terminal domain"/>
    <property type="match status" value="1"/>
</dbReference>
<feature type="domain" description="ATPase AAA-3" evidence="1">
    <location>
        <begin position="53"/>
        <end position="187"/>
    </location>
</feature>
<dbReference type="Gene3D" id="3.40.50.300">
    <property type="entry name" value="P-loop containing nucleotide triphosphate hydrolases"/>
    <property type="match status" value="1"/>
</dbReference>
<dbReference type="Proteomes" id="UP001207930">
    <property type="component" value="Unassembled WGS sequence"/>
</dbReference>
<dbReference type="InterPro" id="IPR041628">
    <property type="entry name" value="ChlI/MoxR_AAA_lid"/>
</dbReference>